<proteinExistence type="predicted"/>
<evidence type="ECO:0000313" key="1">
    <source>
        <dbReference type="EMBL" id="CDW50384.1"/>
    </source>
</evidence>
<dbReference type="AlphaFoldDB" id="A0A0K2VIX0"/>
<reference evidence="1" key="1">
    <citation type="submission" date="2014-05" db="EMBL/GenBank/DDBJ databases">
        <authorList>
            <person name="Chronopoulou M."/>
        </authorList>
    </citation>
    <scope>NUCLEOTIDE SEQUENCE</scope>
    <source>
        <tissue evidence="1">Whole organism</tissue>
    </source>
</reference>
<accession>A0A0K2VIX0</accession>
<dbReference type="EMBL" id="HACA01033023">
    <property type="protein sequence ID" value="CDW50384.1"/>
    <property type="molecule type" value="Transcribed_RNA"/>
</dbReference>
<protein>
    <submittedName>
        <fullName evidence="1">Uncharacterized protein</fullName>
    </submittedName>
</protein>
<sequence>MLSRLSRRLKKVCSCMLASFCHGDFTYESLDRNPSSK</sequence>
<dbReference type="EMBL" id="HACA01033024">
    <property type="protein sequence ID" value="CDW50385.1"/>
    <property type="molecule type" value="Transcribed_RNA"/>
</dbReference>
<organism evidence="1">
    <name type="scientific">Lepeophtheirus salmonis</name>
    <name type="common">Salmon louse</name>
    <name type="synonym">Caligus salmonis</name>
    <dbReference type="NCBI Taxonomy" id="72036"/>
    <lineage>
        <taxon>Eukaryota</taxon>
        <taxon>Metazoa</taxon>
        <taxon>Ecdysozoa</taxon>
        <taxon>Arthropoda</taxon>
        <taxon>Crustacea</taxon>
        <taxon>Multicrustacea</taxon>
        <taxon>Hexanauplia</taxon>
        <taxon>Copepoda</taxon>
        <taxon>Siphonostomatoida</taxon>
        <taxon>Caligidae</taxon>
        <taxon>Lepeophtheirus</taxon>
    </lineage>
</organism>
<name>A0A0K2VIX0_LEPSM</name>